<reference evidence="3" key="1">
    <citation type="submission" date="2020-03" db="EMBL/GenBank/DDBJ databases">
        <title>A high-quality chromosome-level genome assembly of a woody plant with both climbing and erect habits, Rhamnella rubrinervis.</title>
        <authorList>
            <person name="Lu Z."/>
            <person name="Yang Y."/>
            <person name="Zhu X."/>
            <person name="Sun Y."/>
        </authorList>
    </citation>
    <scope>NUCLEOTIDE SEQUENCE</scope>
    <source>
        <strain evidence="3">BYM</strain>
        <tissue evidence="3">Leaf</tissue>
    </source>
</reference>
<accession>A0A8K0DJ55</accession>
<gene>
    <name evidence="3" type="ORF">FNV43_RR26756</name>
</gene>
<sequence>MISLVKSLICRLPHFSGKTPQQGPEIDLEDGRGLEFMTPAAVGNETEGRQSTHSNHGEDLNNPSPTIRLPMSVSPDQDRLHPVMKILRKQELAKHMFALSIPLATALLANQNPLSMSPTFRLFLILITIGFTALWIGNLLHEEYYYARNIELLGYVFVLIAIFGTMSSFVGFSLLAVIPLVCLIVTVVPLGRAFISEFNSVSGN</sequence>
<proteinExistence type="predicted"/>
<comment type="caution">
    <text evidence="3">The sequence shown here is derived from an EMBL/GenBank/DDBJ whole genome shotgun (WGS) entry which is preliminary data.</text>
</comment>
<feature type="compositionally biased region" description="Basic and acidic residues" evidence="1">
    <location>
        <begin position="46"/>
        <end position="59"/>
    </location>
</feature>
<feature type="transmembrane region" description="Helical" evidence="2">
    <location>
        <begin position="92"/>
        <end position="110"/>
    </location>
</feature>
<feature type="transmembrane region" description="Helical" evidence="2">
    <location>
        <begin position="152"/>
        <end position="170"/>
    </location>
</feature>
<dbReference type="Proteomes" id="UP000796880">
    <property type="component" value="Unassembled WGS sequence"/>
</dbReference>
<feature type="transmembrane region" description="Helical" evidence="2">
    <location>
        <begin position="176"/>
        <end position="195"/>
    </location>
</feature>
<keyword evidence="4" id="KW-1185">Reference proteome</keyword>
<feature type="region of interest" description="Disordered" evidence="1">
    <location>
        <begin position="44"/>
        <end position="66"/>
    </location>
</feature>
<protein>
    <submittedName>
        <fullName evidence="3">Uncharacterized protein</fullName>
    </submittedName>
</protein>
<keyword evidence="2" id="KW-1133">Transmembrane helix</keyword>
<evidence type="ECO:0000313" key="4">
    <source>
        <dbReference type="Proteomes" id="UP000796880"/>
    </source>
</evidence>
<keyword evidence="2" id="KW-0812">Transmembrane</keyword>
<dbReference type="AlphaFoldDB" id="A0A8K0DJ55"/>
<keyword evidence="2" id="KW-0472">Membrane</keyword>
<evidence type="ECO:0000313" key="3">
    <source>
        <dbReference type="EMBL" id="KAF3432017.1"/>
    </source>
</evidence>
<feature type="transmembrane region" description="Helical" evidence="2">
    <location>
        <begin position="122"/>
        <end position="140"/>
    </location>
</feature>
<dbReference type="EMBL" id="VOIH02000012">
    <property type="protein sequence ID" value="KAF3432017.1"/>
    <property type="molecule type" value="Genomic_DNA"/>
</dbReference>
<evidence type="ECO:0000256" key="2">
    <source>
        <dbReference type="SAM" id="Phobius"/>
    </source>
</evidence>
<organism evidence="3 4">
    <name type="scientific">Rhamnella rubrinervis</name>
    <dbReference type="NCBI Taxonomy" id="2594499"/>
    <lineage>
        <taxon>Eukaryota</taxon>
        <taxon>Viridiplantae</taxon>
        <taxon>Streptophyta</taxon>
        <taxon>Embryophyta</taxon>
        <taxon>Tracheophyta</taxon>
        <taxon>Spermatophyta</taxon>
        <taxon>Magnoliopsida</taxon>
        <taxon>eudicotyledons</taxon>
        <taxon>Gunneridae</taxon>
        <taxon>Pentapetalae</taxon>
        <taxon>rosids</taxon>
        <taxon>fabids</taxon>
        <taxon>Rosales</taxon>
        <taxon>Rhamnaceae</taxon>
        <taxon>rhamnoid group</taxon>
        <taxon>Rhamneae</taxon>
        <taxon>Rhamnella</taxon>
    </lineage>
</organism>
<evidence type="ECO:0000256" key="1">
    <source>
        <dbReference type="SAM" id="MobiDB-lite"/>
    </source>
</evidence>
<name>A0A8K0DJ55_9ROSA</name>
<dbReference type="OrthoDB" id="1748931at2759"/>